<evidence type="ECO:0000259" key="13">
    <source>
        <dbReference type="PROSITE" id="PS50011"/>
    </source>
</evidence>
<dbReference type="InterPro" id="IPR011009">
    <property type="entry name" value="Kinase-like_dom_sf"/>
</dbReference>
<evidence type="ECO:0000256" key="6">
    <source>
        <dbReference type="ARBA" id="ARBA00022989"/>
    </source>
</evidence>
<dbReference type="GO" id="GO:0005524">
    <property type="term" value="F:ATP binding"/>
    <property type="evidence" value="ECO:0007669"/>
    <property type="project" value="InterPro"/>
</dbReference>
<comment type="subcellular location">
    <subcellularLocation>
        <location evidence="1">Membrane</location>
        <topology evidence="1">Single-pass membrane protein</topology>
    </subcellularLocation>
</comment>
<proteinExistence type="predicted"/>
<dbReference type="AlphaFoldDB" id="A0A0Q3K2P7"/>
<accession>A0A0Q3K2P7</accession>
<sequence length="496" mass="54648">MAITASMRSKRPLVFLVSVLLLVSAVRCYDGGRNGVMRFAMARRSRLGIIGRNALHRRATMPHRYILAEKSNSTGASQKNHSSPAASTNNATSPPPAPEQQGGQGKRHRSHNKHRVRNWIIGFVVGSLAGVISGLGMSVLFRLALNCIRGRYRSKSGTVIFTPKLIKRADHLAFLEKDDMLSSLVVIGRGGCGEVFKAALPLDPAREGDQEQKFIAIKKIKKQFGDGPGPANLSDEESRQLDKWTRQIQSEIRTVGHIRHRNLLPLAAHVPRPDCHYLVYEYMKNGSLHNALKPAPAPEETEEGRVVLTWPARLRVAVGIAAGLEYLHESQQPQIIHRDLKPANILLDDDMEARIADFGLAKAMPDAQTHVTTSHVAGTMGYIAPEYHQTYKFTAKCDVYSFGVILAVLATGKEPTDQFFVTEVDEVGLVKWLRRVVQCGDYAEAIDPAIAGAGHEEQILLVLRIAVFCTADEPKERPAAKDVRCMLAQIKTTPSS</sequence>
<dbReference type="FunFam" id="1.10.510.10:FF:000479">
    <property type="entry name" value="Leucine-rich repeat receptor-like protein kinase"/>
    <property type="match status" value="1"/>
</dbReference>
<dbReference type="GO" id="GO:0004674">
    <property type="term" value="F:protein serine/threonine kinase activity"/>
    <property type="evidence" value="ECO:0000318"/>
    <property type="project" value="GO_Central"/>
</dbReference>
<dbReference type="KEGG" id="bdi:100827632"/>
<evidence type="ECO:0000256" key="4">
    <source>
        <dbReference type="ARBA" id="ARBA00022729"/>
    </source>
</evidence>
<gene>
    <name evidence="15" type="primary">LOC100827632</name>
    <name evidence="14" type="ORF">BRADI_1g43417v3</name>
</gene>
<feature type="transmembrane region" description="Helical" evidence="11">
    <location>
        <begin position="119"/>
        <end position="145"/>
    </location>
</feature>
<keyword evidence="7 11" id="KW-0472">Membrane</keyword>
<dbReference type="InterPro" id="IPR051564">
    <property type="entry name" value="LRR_receptor-like_kinase"/>
</dbReference>
<dbReference type="ExpressionAtlas" id="A0A0Q3K2P7">
    <property type="expression patterns" value="baseline"/>
</dbReference>
<evidence type="ECO:0000256" key="10">
    <source>
        <dbReference type="SAM" id="MobiDB-lite"/>
    </source>
</evidence>
<name>A0A0Q3K2P7_BRADI</name>
<keyword evidence="5" id="KW-0677">Repeat</keyword>
<evidence type="ECO:0000256" key="3">
    <source>
        <dbReference type="ARBA" id="ARBA00022692"/>
    </source>
</evidence>
<feature type="region of interest" description="Disordered" evidence="10">
    <location>
        <begin position="72"/>
        <end position="111"/>
    </location>
</feature>
<evidence type="ECO:0000256" key="5">
    <source>
        <dbReference type="ARBA" id="ARBA00022737"/>
    </source>
</evidence>
<dbReference type="Gramene" id="KQK18572">
    <property type="protein sequence ID" value="KQK18572"/>
    <property type="gene ID" value="BRADI_1g43417v3"/>
</dbReference>
<keyword evidence="2" id="KW-0433">Leucine-rich repeat</keyword>
<keyword evidence="9" id="KW-0325">Glycoprotein</keyword>
<evidence type="ECO:0000256" key="8">
    <source>
        <dbReference type="ARBA" id="ARBA00023170"/>
    </source>
</evidence>
<organism evidence="14">
    <name type="scientific">Brachypodium distachyon</name>
    <name type="common">Purple false brome</name>
    <name type="synonym">Trachynia distachya</name>
    <dbReference type="NCBI Taxonomy" id="15368"/>
    <lineage>
        <taxon>Eukaryota</taxon>
        <taxon>Viridiplantae</taxon>
        <taxon>Streptophyta</taxon>
        <taxon>Embryophyta</taxon>
        <taxon>Tracheophyta</taxon>
        <taxon>Spermatophyta</taxon>
        <taxon>Magnoliopsida</taxon>
        <taxon>Liliopsida</taxon>
        <taxon>Poales</taxon>
        <taxon>Poaceae</taxon>
        <taxon>BOP clade</taxon>
        <taxon>Pooideae</taxon>
        <taxon>Stipodae</taxon>
        <taxon>Brachypodieae</taxon>
        <taxon>Brachypodium</taxon>
    </lineage>
</organism>
<keyword evidence="3 11" id="KW-0812">Transmembrane</keyword>
<dbReference type="RefSeq" id="XP_003560803.1">
    <property type="nucleotide sequence ID" value="XM_003560755.3"/>
</dbReference>
<evidence type="ECO:0000256" key="7">
    <source>
        <dbReference type="ARBA" id="ARBA00023136"/>
    </source>
</evidence>
<dbReference type="GO" id="GO:0004713">
    <property type="term" value="F:protein tyrosine kinase activity"/>
    <property type="evidence" value="ECO:0007669"/>
    <property type="project" value="EnsemblPlants"/>
</dbReference>
<feature type="signal peptide" evidence="12">
    <location>
        <begin position="1"/>
        <end position="28"/>
    </location>
</feature>
<dbReference type="EnsemblPlants" id="KQK18572">
    <property type="protein sequence ID" value="KQK18572"/>
    <property type="gene ID" value="BRADI_1g43417v3"/>
</dbReference>
<dbReference type="GO" id="GO:0060862">
    <property type="term" value="P:negative regulation of floral organ abscission"/>
    <property type="evidence" value="ECO:0007669"/>
    <property type="project" value="EnsemblPlants"/>
</dbReference>
<dbReference type="GO" id="GO:0016020">
    <property type="term" value="C:membrane"/>
    <property type="evidence" value="ECO:0000318"/>
    <property type="project" value="GO_Central"/>
</dbReference>
<dbReference type="FunCoup" id="A0A0Q3K2P7">
    <property type="interactions" value="1288"/>
</dbReference>
<dbReference type="Pfam" id="PF00069">
    <property type="entry name" value="Pkinase"/>
    <property type="match status" value="1"/>
</dbReference>
<reference evidence="14 15" key="1">
    <citation type="journal article" date="2010" name="Nature">
        <title>Genome sequencing and analysis of the model grass Brachypodium distachyon.</title>
        <authorList>
            <consortium name="International Brachypodium Initiative"/>
        </authorList>
    </citation>
    <scope>NUCLEOTIDE SEQUENCE [LARGE SCALE GENOMIC DNA]</scope>
    <source>
        <strain evidence="14 15">Bd21</strain>
    </source>
</reference>
<dbReference type="Proteomes" id="UP000008810">
    <property type="component" value="Chromosome 1"/>
</dbReference>
<dbReference type="PROSITE" id="PS00108">
    <property type="entry name" value="PROTEIN_KINASE_ST"/>
    <property type="match status" value="1"/>
</dbReference>
<evidence type="ECO:0000256" key="12">
    <source>
        <dbReference type="SAM" id="SignalP"/>
    </source>
</evidence>
<dbReference type="Gene3D" id="3.30.200.20">
    <property type="entry name" value="Phosphorylase Kinase, domain 1"/>
    <property type="match status" value="1"/>
</dbReference>
<dbReference type="GO" id="GO:0031349">
    <property type="term" value="P:positive regulation of defense response"/>
    <property type="evidence" value="ECO:0007669"/>
    <property type="project" value="EnsemblPlants"/>
</dbReference>
<feature type="domain" description="Protein kinase" evidence="13">
    <location>
        <begin position="181"/>
        <end position="490"/>
    </location>
</feature>
<keyword evidence="4 12" id="KW-0732">Signal</keyword>
<dbReference type="PANTHER" id="PTHR48055:SF22">
    <property type="entry name" value="LEUCINE-RICH REPEAT RECEPTOR-LIKE SERINE_THREONINE_TYROSINE-PROTEIN KINASE SOBIR1"/>
    <property type="match status" value="1"/>
</dbReference>
<dbReference type="InterPro" id="IPR000719">
    <property type="entry name" value="Prot_kinase_dom"/>
</dbReference>
<dbReference type="SUPFAM" id="SSF56112">
    <property type="entry name" value="Protein kinase-like (PK-like)"/>
    <property type="match status" value="1"/>
</dbReference>
<dbReference type="Gene3D" id="1.10.510.10">
    <property type="entry name" value="Transferase(Phosphotransferase) domain 1"/>
    <property type="match status" value="1"/>
</dbReference>
<evidence type="ECO:0000256" key="9">
    <source>
        <dbReference type="ARBA" id="ARBA00023180"/>
    </source>
</evidence>
<keyword evidence="8" id="KW-0675">Receptor</keyword>
<reference evidence="14" key="2">
    <citation type="submission" date="2017-06" db="EMBL/GenBank/DDBJ databases">
        <title>WGS assembly of Brachypodium distachyon.</title>
        <authorList>
            <consortium name="The International Brachypodium Initiative"/>
            <person name="Lucas S."/>
            <person name="Harmon-Smith M."/>
            <person name="Lail K."/>
            <person name="Tice H."/>
            <person name="Grimwood J."/>
            <person name="Bruce D."/>
            <person name="Barry K."/>
            <person name="Shu S."/>
            <person name="Lindquist E."/>
            <person name="Wang M."/>
            <person name="Pitluck S."/>
            <person name="Vogel J.P."/>
            <person name="Garvin D.F."/>
            <person name="Mockler T.C."/>
            <person name="Schmutz J."/>
            <person name="Rokhsar D."/>
            <person name="Bevan M.W."/>
        </authorList>
    </citation>
    <scope>NUCLEOTIDE SEQUENCE</scope>
    <source>
        <strain evidence="14">Bd21</strain>
    </source>
</reference>
<evidence type="ECO:0000313" key="14">
    <source>
        <dbReference type="EMBL" id="KQK18572.1"/>
    </source>
</evidence>
<dbReference type="EMBL" id="CM000880">
    <property type="protein sequence ID" value="KQK18572.1"/>
    <property type="molecule type" value="Genomic_DNA"/>
</dbReference>
<protein>
    <recommendedName>
        <fullName evidence="13">Protein kinase domain-containing protein</fullName>
    </recommendedName>
</protein>
<evidence type="ECO:0000256" key="2">
    <source>
        <dbReference type="ARBA" id="ARBA00022614"/>
    </source>
</evidence>
<dbReference type="PROSITE" id="PS50011">
    <property type="entry name" value="PROTEIN_KINASE_DOM"/>
    <property type="match status" value="1"/>
</dbReference>
<dbReference type="GO" id="GO:0043068">
    <property type="term" value="P:positive regulation of programmed cell death"/>
    <property type="evidence" value="ECO:0007669"/>
    <property type="project" value="EnsemblPlants"/>
</dbReference>
<reference evidence="15" key="3">
    <citation type="submission" date="2018-08" db="UniProtKB">
        <authorList>
            <consortium name="EnsemblPlants"/>
        </authorList>
    </citation>
    <scope>IDENTIFICATION</scope>
    <source>
        <strain evidence="15">cv. Bd21</strain>
    </source>
</reference>
<dbReference type="GeneID" id="100827632"/>
<dbReference type="PANTHER" id="PTHR48055">
    <property type="entry name" value="LEUCINE-RICH REPEAT RECEPTOR PROTEIN KINASE EMS1"/>
    <property type="match status" value="1"/>
</dbReference>
<evidence type="ECO:0000256" key="1">
    <source>
        <dbReference type="ARBA" id="ARBA00004167"/>
    </source>
</evidence>
<keyword evidence="6 11" id="KW-1133">Transmembrane helix</keyword>
<evidence type="ECO:0000313" key="15">
    <source>
        <dbReference type="EnsemblPlants" id="KQK18572"/>
    </source>
</evidence>
<dbReference type="InterPro" id="IPR008271">
    <property type="entry name" value="Ser/Thr_kinase_AS"/>
</dbReference>
<dbReference type="SMART" id="SM00220">
    <property type="entry name" value="S_TKc"/>
    <property type="match status" value="1"/>
</dbReference>
<feature type="compositionally biased region" description="Low complexity" evidence="10">
    <location>
        <begin position="82"/>
        <end position="92"/>
    </location>
</feature>
<keyword evidence="16" id="KW-1185">Reference proteome</keyword>
<feature type="chain" id="PRO_5043129391" description="Protein kinase domain-containing protein" evidence="12">
    <location>
        <begin position="29"/>
        <end position="496"/>
    </location>
</feature>
<feature type="compositionally biased region" description="Polar residues" evidence="10">
    <location>
        <begin position="72"/>
        <end position="81"/>
    </location>
</feature>
<dbReference type="OrthoDB" id="4062651at2759"/>
<evidence type="ECO:0000313" key="16">
    <source>
        <dbReference type="Proteomes" id="UP000008810"/>
    </source>
</evidence>
<dbReference type="STRING" id="15368.A0A0Q3K2P7"/>
<evidence type="ECO:0000256" key="11">
    <source>
        <dbReference type="SAM" id="Phobius"/>
    </source>
</evidence>